<keyword evidence="3" id="KW-0560">Oxidoreductase</keyword>
<dbReference type="InterPro" id="IPR045247">
    <property type="entry name" value="Oye-like"/>
</dbReference>
<protein>
    <submittedName>
        <fullName evidence="5">Alkene reductase</fullName>
    </submittedName>
</protein>
<dbReference type="CDD" id="cd02933">
    <property type="entry name" value="OYE_like_FMN"/>
    <property type="match status" value="1"/>
</dbReference>
<gene>
    <name evidence="5" type="ORF">FVF58_23250</name>
</gene>
<reference evidence="5 6" key="1">
    <citation type="submission" date="2019-08" db="EMBL/GenBank/DDBJ databases">
        <title>Paraburkholderia sp. DCY113.</title>
        <authorList>
            <person name="Kang J."/>
        </authorList>
    </citation>
    <scope>NUCLEOTIDE SEQUENCE [LARGE SCALE GENOMIC DNA]</scope>
    <source>
        <strain evidence="5 6">DCY113</strain>
    </source>
</reference>
<feature type="domain" description="NADH:flavin oxidoreductase/NADH oxidase N-terminal" evidence="4">
    <location>
        <begin position="9"/>
        <end position="345"/>
    </location>
</feature>
<dbReference type="PANTHER" id="PTHR22893:SF135">
    <property type="entry name" value="NAD(P)H:FLAVIN OXIDOREDUCTASE SYE2"/>
    <property type="match status" value="1"/>
</dbReference>
<proteinExistence type="inferred from homology"/>
<keyword evidence="6" id="KW-1185">Reference proteome</keyword>
<evidence type="ECO:0000256" key="1">
    <source>
        <dbReference type="ARBA" id="ARBA00001917"/>
    </source>
</evidence>
<dbReference type="PANTHER" id="PTHR22893">
    <property type="entry name" value="NADH OXIDOREDUCTASE-RELATED"/>
    <property type="match status" value="1"/>
</dbReference>
<sequence length="383" mass="41595">MSTTTTSPLFAPITVAGRKLAHRVVMAPMTRARSSQPGDVPNTMNARYYAQRASAALIVTEASQISPQGKGYSFTPGIYSPEQVAGWRLVTDAVHAAGGRIFLQLWHVGRMSHPEFHNGELPVAPSAVPFDAQIWKVDPATGVGAMFDCPTPRALTRDGIKGVVNDFRLAARNAMDAGFDGVEVHGANGYLVDQFLRTTSNTRTDEYGGSRENRLRFLKEVVNAVADEVGAERTAIRLAPFLTARGMACPDILPTILEATEFLQARGVAYLHLVEADWDDAPQFTEKFRQDIRARFTRPIIVAGNYDEARAEWVLSSGYADLVAFGRPFVANPDLPRRLAEGLPLSALDGSTLFGGDERGYSDYSASPEAEVFVGDQDAVSLS</sequence>
<dbReference type="FunFam" id="3.20.20.70:FF:000059">
    <property type="entry name" value="N-ethylmaleimide reductase, FMN-linked"/>
    <property type="match status" value="1"/>
</dbReference>
<comment type="caution">
    <text evidence="5">The sequence shown here is derived from an EMBL/GenBank/DDBJ whole genome shotgun (WGS) entry which is preliminary data.</text>
</comment>
<dbReference type="Pfam" id="PF00724">
    <property type="entry name" value="Oxidored_FMN"/>
    <property type="match status" value="1"/>
</dbReference>
<evidence type="ECO:0000259" key="4">
    <source>
        <dbReference type="Pfam" id="PF00724"/>
    </source>
</evidence>
<evidence type="ECO:0000313" key="5">
    <source>
        <dbReference type="EMBL" id="KAA1007645.1"/>
    </source>
</evidence>
<dbReference type="EMBL" id="VTUZ01000016">
    <property type="protein sequence ID" value="KAA1007645.1"/>
    <property type="molecule type" value="Genomic_DNA"/>
</dbReference>
<comment type="similarity">
    <text evidence="2">Belongs to the NADH:flavin oxidoreductase/NADH oxidase family.</text>
</comment>
<dbReference type="AlphaFoldDB" id="A0A5B0GXH4"/>
<dbReference type="SUPFAM" id="SSF51395">
    <property type="entry name" value="FMN-linked oxidoreductases"/>
    <property type="match status" value="1"/>
</dbReference>
<organism evidence="5 6">
    <name type="scientific">Paraburkholderia panacisoli</name>
    <dbReference type="NCBI Taxonomy" id="2603818"/>
    <lineage>
        <taxon>Bacteria</taxon>
        <taxon>Pseudomonadati</taxon>
        <taxon>Pseudomonadota</taxon>
        <taxon>Betaproteobacteria</taxon>
        <taxon>Burkholderiales</taxon>
        <taxon>Burkholderiaceae</taxon>
        <taxon>Paraburkholderia</taxon>
    </lineage>
</organism>
<name>A0A5B0GXH4_9BURK</name>
<evidence type="ECO:0000256" key="2">
    <source>
        <dbReference type="ARBA" id="ARBA00005979"/>
    </source>
</evidence>
<dbReference type="Proteomes" id="UP000325273">
    <property type="component" value="Unassembled WGS sequence"/>
</dbReference>
<dbReference type="InterPro" id="IPR013785">
    <property type="entry name" value="Aldolase_TIM"/>
</dbReference>
<dbReference type="InterPro" id="IPR001155">
    <property type="entry name" value="OxRdtase_FMN_N"/>
</dbReference>
<dbReference type="Gene3D" id="3.20.20.70">
    <property type="entry name" value="Aldolase class I"/>
    <property type="match status" value="1"/>
</dbReference>
<dbReference type="GO" id="GO:0010181">
    <property type="term" value="F:FMN binding"/>
    <property type="evidence" value="ECO:0007669"/>
    <property type="project" value="InterPro"/>
</dbReference>
<dbReference type="RefSeq" id="WP_149672188.1">
    <property type="nucleotide sequence ID" value="NZ_VTUZ01000016.1"/>
</dbReference>
<dbReference type="GO" id="GO:0016628">
    <property type="term" value="F:oxidoreductase activity, acting on the CH-CH group of donors, NAD or NADP as acceptor"/>
    <property type="evidence" value="ECO:0007669"/>
    <property type="project" value="UniProtKB-ARBA"/>
</dbReference>
<evidence type="ECO:0000313" key="6">
    <source>
        <dbReference type="Proteomes" id="UP000325273"/>
    </source>
</evidence>
<comment type="cofactor">
    <cofactor evidence="1">
        <name>FMN</name>
        <dbReference type="ChEBI" id="CHEBI:58210"/>
    </cofactor>
</comment>
<dbReference type="GO" id="GO:0005829">
    <property type="term" value="C:cytosol"/>
    <property type="evidence" value="ECO:0007669"/>
    <property type="project" value="TreeGrafter"/>
</dbReference>
<accession>A0A5B0GXH4</accession>
<evidence type="ECO:0000256" key="3">
    <source>
        <dbReference type="ARBA" id="ARBA00023002"/>
    </source>
</evidence>